<evidence type="ECO:0000313" key="20">
    <source>
        <dbReference type="Proteomes" id="UP000538472"/>
    </source>
</evidence>
<gene>
    <name evidence="19" type="primary">Topors_0</name>
    <name evidence="19" type="ORF">NYCBRA_R07185</name>
</gene>
<dbReference type="CDD" id="cd23130">
    <property type="entry name" value="RING-HC_EHV1-like"/>
    <property type="match status" value="1"/>
</dbReference>
<dbReference type="InterPro" id="IPR013083">
    <property type="entry name" value="Znf_RING/FYVE/PHD"/>
</dbReference>
<evidence type="ECO:0000256" key="11">
    <source>
        <dbReference type="ARBA" id="ARBA00076856"/>
    </source>
</evidence>
<evidence type="ECO:0000256" key="4">
    <source>
        <dbReference type="ARBA" id="ARBA00022723"/>
    </source>
</evidence>
<dbReference type="SUPFAM" id="SSF57850">
    <property type="entry name" value="RING/U-box"/>
    <property type="match status" value="1"/>
</dbReference>
<evidence type="ECO:0000256" key="8">
    <source>
        <dbReference type="ARBA" id="ARBA00023015"/>
    </source>
</evidence>
<dbReference type="AlphaFoldDB" id="A0A7K8T8U1"/>
<evidence type="ECO:0000256" key="1">
    <source>
        <dbReference type="ARBA" id="ARBA00000900"/>
    </source>
</evidence>
<comment type="caution">
    <text evidence="19">The sequence shown here is derived from an EMBL/GenBank/DDBJ whole genome shotgun (WGS) entry which is preliminary data.</text>
</comment>
<keyword evidence="8" id="KW-0805">Transcription regulation</keyword>
<dbReference type="Gene3D" id="3.30.40.10">
    <property type="entry name" value="Zinc/RING finger domain, C3HC4 (zinc finger)"/>
    <property type="match status" value="1"/>
</dbReference>
<keyword evidence="5 16" id="KW-0863">Zinc-finger</keyword>
<accession>A0A7K8T8U1</accession>
<dbReference type="GO" id="GO:0061630">
    <property type="term" value="F:ubiquitin protein ligase activity"/>
    <property type="evidence" value="ECO:0007669"/>
    <property type="project" value="UniProtKB-EC"/>
</dbReference>
<dbReference type="InterPro" id="IPR001841">
    <property type="entry name" value="Znf_RING"/>
</dbReference>
<keyword evidence="6" id="KW-0833">Ubl conjugation pathway</keyword>
<dbReference type="PANTHER" id="PTHR46077:SF1">
    <property type="entry name" value="TOP1 BINDING ARGININE_SERINE RICH PROTEIN, E3 UBIQUITIN LIGASE"/>
    <property type="match status" value="1"/>
</dbReference>
<dbReference type="GO" id="GO:0000209">
    <property type="term" value="P:protein polyubiquitination"/>
    <property type="evidence" value="ECO:0007669"/>
    <property type="project" value="TreeGrafter"/>
</dbReference>
<evidence type="ECO:0000256" key="17">
    <source>
        <dbReference type="SAM" id="MobiDB-lite"/>
    </source>
</evidence>
<dbReference type="PANTHER" id="PTHR46077">
    <property type="entry name" value="E3 UBIQUITIN-PROTEIN LIGASE TOPORS"/>
    <property type="match status" value="1"/>
</dbReference>
<dbReference type="InterPro" id="IPR017907">
    <property type="entry name" value="Znf_RING_CS"/>
</dbReference>
<organism evidence="19 20">
    <name type="scientific">Nyctibius bracteatus</name>
    <name type="common">Rufous potoo</name>
    <dbReference type="NCBI Taxonomy" id="48426"/>
    <lineage>
        <taxon>Eukaryota</taxon>
        <taxon>Metazoa</taxon>
        <taxon>Chordata</taxon>
        <taxon>Craniata</taxon>
        <taxon>Vertebrata</taxon>
        <taxon>Euteleostomi</taxon>
        <taxon>Archelosauria</taxon>
        <taxon>Archosauria</taxon>
        <taxon>Dinosauria</taxon>
        <taxon>Saurischia</taxon>
        <taxon>Theropoda</taxon>
        <taxon>Coelurosauria</taxon>
        <taxon>Aves</taxon>
        <taxon>Neognathae</taxon>
        <taxon>Neoaves</taxon>
        <taxon>Strisores</taxon>
        <taxon>Caprimulgiformes</taxon>
        <taxon>Nyctibiidae</taxon>
        <taxon>Nyctibius</taxon>
    </lineage>
</organism>
<dbReference type="PROSITE" id="PS50089">
    <property type="entry name" value="ZF_RING_2"/>
    <property type="match status" value="1"/>
</dbReference>
<evidence type="ECO:0000256" key="9">
    <source>
        <dbReference type="ARBA" id="ARBA00023163"/>
    </source>
</evidence>
<dbReference type="GO" id="GO:0008630">
    <property type="term" value="P:intrinsic apoptotic signaling pathway in response to DNA damage"/>
    <property type="evidence" value="ECO:0007669"/>
    <property type="project" value="UniProtKB-ARBA"/>
</dbReference>
<feature type="non-terminal residue" evidence="19">
    <location>
        <position position="1"/>
    </location>
</feature>
<evidence type="ECO:0000256" key="5">
    <source>
        <dbReference type="ARBA" id="ARBA00022771"/>
    </source>
</evidence>
<dbReference type="GO" id="GO:0032391">
    <property type="term" value="C:photoreceptor connecting cilium"/>
    <property type="evidence" value="ECO:0007669"/>
    <property type="project" value="UniProtKB-ARBA"/>
</dbReference>
<feature type="compositionally biased region" description="Low complexity" evidence="17">
    <location>
        <begin position="215"/>
        <end position="257"/>
    </location>
</feature>
<evidence type="ECO:0000256" key="12">
    <source>
        <dbReference type="ARBA" id="ARBA00076940"/>
    </source>
</evidence>
<dbReference type="EMBL" id="VWZB01001152">
    <property type="protein sequence ID" value="NXF38401.1"/>
    <property type="molecule type" value="Genomic_DNA"/>
</dbReference>
<sequence length="329" mass="35219">TAAELDNHCPICLDSWVEASYALPCLHQFCYTCILQWAKCKPECPLCKRRVTSILHLVRGDDDFQEHVIPPPAAPARTISLVHQNHILDPAASQPSAAGRVPRAPLGGLHPHIWALLFREDPALLRPVLLWLQQELRLIFAGAREAAEAARRLILSSLQLFGLDRETLIQLLLAALGQHTRGFAHRLIVTITDRSGGEARRWMGLEDADAAEEWAGSPVAAPGPAASRGGSPAPSPAPSSSSGRSEAEELASASSAALGGGAGSPSSASIPTHQEQEEPQEDPEEAVAGPSTPGQDGRRYPGRPHRAPKRRAGSPEDPSQSPKKPPRCH</sequence>
<evidence type="ECO:0000256" key="15">
    <source>
        <dbReference type="ARBA" id="ARBA00082108"/>
    </source>
</evidence>
<feature type="domain" description="RING-type" evidence="18">
    <location>
        <begin position="9"/>
        <end position="48"/>
    </location>
</feature>
<evidence type="ECO:0000313" key="19">
    <source>
        <dbReference type="EMBL" id="NXF38401.1"/>
    </source>
</evidence>
<feature type="region of interest" description="Disordered" evidence="17">
    <location>
        <begin position="214"/>
        <end position="329"/>
    </location>
</feature>
<evidence type="ECO:0000256" key="3">
    <source>
        <dbReference type="ARBA" id="ARBA00022679"/>
    </source>
</evidence>
<feature type="compositionally biased region" description="Basic residues" evidence="17">
    <location>
        <begin position="300"/>
        <end position="312"/>
    </location>
</feature>
<dbReference type="Proteomes" id="UP000538472">
    <property type="component" value="Unassembled WGS sequence"/>
</dbReference>
<feature type="non-terminal residue" evidence="19">
    <location>
        <position position="329"/>
    </location>
</feature>
<dbReference type="EC" id="2.3.2.27" evidence="2"/>
<dbReference type="Pfam" id="PF00097">
    <property type="entry name" value="zf-C3HC4"/>
    <property type="match status" value="1"/>
</dbReference>
<evidence type="ECO:0000259" key="18">
    <source>
        <dbReference type="PROSITE" id="PS50089"/>
    </source>
</evidence>
<reference evidence="19 20" key="1">
    <citation type="submission" date="2019-09" db="EMBL/GenBank/DDBJ databases">
        <title>Bird 10,000 Genomes (B10K) Project - Family phase.</title>
        <authorList>
            <person name="Zhang G."/>
        </authorList>
    </citation>
    <scope>NUCLEOTIDE SEQUENCE [LARGE SCALE GENOMIC DNA]</scope>
    <source>
        <strain evidence="19">B10K-CU-031-10</strain>
        <tissue evidence="19">Muscle</tissue>
    </source>
</reference>
<proteinExistence type="predicted"/>
<evidence type="ECO:0000256" key="14">
    <source>
        <dbReference type="ARBA" id="ARBA00079184"/>
    </source>
</evidence>
<dbReference type="GO" id="GO:0008270">
    <property type="term" value="F:zinc ion binding"/>
    <property type="evidence" value="ECO:0007669"/>
    <property type="project" value="UniProtKB-KW"/>
</dbReference>
<keyword evidence="4" id="KW-0479">Metal-binding</keyword>
<name>A0A7K8T8U1_9AVES</name>
<evidence type="ECO:0000256" key="10">
    <source>
        <dbReference type="ARBA" id="ARBA00071236"/>
    </source>
</evidence>
<dbReference type="FunFam" id="3.30.40.10:FF:000136">
    <property type="entry name" value="E3 ubiquitin-protein ligase Topors"/>
    <property type="match status" value="1"/>
</dbReference>
<keyword evidence="3" id="KW-0808">Transferase</keyword>
<evidence type="ECO:0000256" key="6">
    <source>
        <dbReference type="ARBA" id="ARBA00022786"/>
    </source>
</evidence>
<evidence type="ECO:0000256" key="7">
    <source>
        <dbReference type="ARBA" id="ARBA00022833"/>
    </source>
</evidence>
<comment type="catalytic activity">
    <reaction evidence="1">
        <text>S-ubiquitinyl-[E2 ubiquitin-conjugating enzyme]-L-cysteine + [acceptor protein]-L-lysine = [E2 ubiquitin-conjugating enzyme]-L-cysteine + N(6)-ubiquitinyl-[acceptor protein]-L-lysine.</text>
        <dbReference type="EC" id="2.3.2.27"/>
    </reaction>
</comment>
<dbReference type="InterPro" id="IPR018957">
    <property type="entry name" value="Znf_C3HC4_RING-type"/>
</dbReference>
<evidence type="ECO:0000256" key="2">
    <source>
        <dbReference type="ARBA" id="ARBA00012483"/>
    </source>
</evidence>
<dbReference type="SMART" id="SM00184">
    <property type="entry name" value="RING"/>
    <property type="match status" value="1"/>
</dbReference>
<evidence type="ECO:0000256" key="16">
    <source>
        <dbReference type="PROSITE-ProRule" id="PRU00175"/>
    </source>
</evidence>
<keyword evidence="7" id="KW-0862">Zinc</keyword>
<dbReference type="GO" id="GO:0016874">
    <property type="term" value="F:ligase activity"/>
    <property type="evidence" value="ECO:0007669"/>
    <property type="project" value="UniProtKB-KW"/>
</dbReference>
<protein>
    <recommendedName>
        <fullName evidence="10">E3 ubiquitin-protein ligase Topors</fullName>
        <ecNumber evidence="2">2.3.2.27</ecNumber>
    </recommendedName>
    <alternativeName>
        <fullName evidence="11">RING-type E3 ubiquitin transferase Topors</fullName>
    </alternativeName>
    <alternativeName>
        <fullName evidence="13">SUMO1-protein E3 ligase Topors</fullName>
    </alternativeName>
    <alternativeName>
        <fullName evidence="12">Topoisomerase I-binding RING finger protein</fullName>
    </alternativeName>
    <alternativeName>
        <fullName evidence="14">Topoisomerase I-binding arginine/serine-rich protein</fullName>
    </alternativeName>
    <alternativeName>
        <fullName evidence="15">Tumor suppressor p53-binding protein 3</fullName>
    </alternativeName>
</protein>
<keyword evidence="9" id="KW-0804">Transcription</keyword>
<dbReference type="PROSITE" id="PS00518">
    <property type="entry name" value="ZF_RING_1"/>
    <property type="match status" value="1"/>
</dbReference>
<keyword evidence="19" id="KW-0436">Ligase</keyword>
<keyword evidence="20" id="KW-1185">Reference proteome</keyword>
<dbReference type="GO" id="GO:0006513">
    <property type="term" value="P:protein monoubiquitination"/>
    <property type="evidence" value="ECO:0007669"/>
    <property type="project" value="TreeGrafter"/>
</dbReference>
<evidence type="ECO:0000256" key="13">
    <source>
        <dbReference type="ARBA" id="ARBA00079040"/>
    </source>
</evidence>